<dbReference type="PANTHER" id="PTHR47707:SF1">
    <property type="entry name" value="NUDIX HYDROLASE FAMILY PROTEIN"/>
    <property type="match status" value="1"/>
</dbReference>
<evidence type="ECO:0000256" key="2">
    <source>
        <dbReference type="ARBA" id="ARBA00005582"/>
    </source>
</evidence>
<evidence type="ECO:0000256" key="9">
    <source>
        <dbReference type="ARBA" id="ARBA00023204"/>
    </source>
</evidence>
<dbReference type="Gene3D" id="3.90.79.10">
    <property type="entry name" value="Nucleoside Triphosphate Pyrophosphohydrolase"/>
    <property type="match status" value="1"/>
</dbReference>
<dbReference type="InterPro" id="IPR003561">
    <property type="entry name" value="Mutator_MutT"/>
</dbReference>
<evidence type="ECO:0000256" key="7">
    <source>
        <dbReference type="ARBA" id="ARBA00022801"/>
    </source>
</evidence>
<dbReference type="EC" id="3.6.1.55" evidence="12"/>
<dbReference type="Pfam" id="PF14815">
    <property type="entry name" value="NUDIX_4"/>
    <property type="match status" value="1"/>
</dbReference>
<keyword evidence="4" id="KW-0235">DNA replication</keyword>
<keyword evidence="9" id="KW-0234">DNA repair</keyword>
<evidence type="ECO:0000256" key="6">
    <source>
        <dbReference type="ARBA" id="ARBA00022763"/>
    </source>
</evidence>
<dbReference type="InterPro" id="IPR029119">
    <property type="entry name" value="MutY_C"/>
</dbReference>
<keyword evidence="8" id="KW-0460">Magnesium</keyword>
<evidence type="ECO:0000256" key="4">
    <source>
        <dbReference type="ARBA" id="ARBA00022705"/>
    </source>
</evidence>
<evidence type="ECO:0000256" key="3">
    <source>
        <dbReference type="ARBA" id="ARBA00022457"/>
    </source>
</evidence>
<dbReference type="PROSITE" id="PS51462">
    <property type="entry name" value="NUDIX"/>
    <property type="match status" value="1"/>
</dbReference>
<dbReference type="InterPro" id="IPR000086">
    <property type="entry name" value="NUDIX_hydrolase_dom"/>
</dbReference>
<dbReference type="PRINTS" id="PR01401">
    <property type="entry name" value="MUTATORMUTT"/>
</dbReference>
<dbReference type="SUPFAM" id="SSF55811">
    <property type="entry name" value="Nudix"/>
    <property type="match status" value="1"/>
</dbReference>
<dbReference type="InterPro" id="IPR020476">
    <property type="entry name" value="Nudix_hydrolase"/>
</dbReference>
<evidence type="ECO:0000256" key="8">
    <source>
        <dbReference type="ARBA" id="ARBA00022842"/>
    </source>
</evidence>
<comment type="similarity">
    <text evidence="2">Belongs to the Nudix hydrolase family.</text>
</comment>
<keyword evidence="6" id="KW-0227">DNA damage</keyword>
<sequence>MSTKLPVAASNQPVSNKSAPAAQSKVLVAVGVIENSRGEIFICRRGASQHQANKWEFPGGKVEAGENVAQALARELAEEAGIVVQACQPLMQIEHDYGDKHVTLAIRKVTAFSGEPRGLEGQPSRWVPISELSQYDFPAANSPIVDMLQTEAGN</sequence>
<evidence type="ECO:0000313" key="18">
    <source>
        <dbReference type="EMBL" id="MFD1006878.1"/>
    </source>
</evidence>
<evidence type="ECO:0000256" key="13">
    <source>
        <dbReference type="ARBA" id="ARBA00040794"/>
    </source>
</evidence>
<keyword evidence="5" id="KW-0479">Metal-binding</keyword>
<keyword evidence="3" id="KW-0515">Mutator protein</keyword>
<comment type="caution">
    <text evidence="18">The sequence shown here is derived from an EMBL/GenBank/DDBJ whole genome shotgun (WGS) entry which is preliminary data.</text>
</comment>
<evidence type="ECO:0000256" key="11">
    <source>
        <dbReference type="ARBA" id="ARBA00036904"/>
    </source>
</evidence>
<evidence type="ECO:0000256" key="10">
    <source>
        <dbReference type="ARBA" id="ARBA00035861"/>
    </source>
</evidence>
<name>A0ABW3KF46_9GAMM</name>
<keyword evidence="19" id="KW-1185">Reference proteome</keyword>
<evidence type="ECO:0000256" key="1">
    <source>
        <dbReference type="ARBA" id="ARBA00001946"/>
    </source>
</evidence>
<organism evidence="18 19">
    <name type="scientific">Oceanisphaera ostreae</name>
    <dbReference type="NCBI Taxonomy" id="914151"/>
    <lineage>
        <taxon>Bacteria</taxon>
        <taxon>Pseudomonadati</taxon>
        <taxon>Pseudomonadota</taxon>
        <taxon>Gammaproteobacteria</taxon>
        <taxon>Aeromonadales</taxon>
        <taxon>Aeromonadaceae</taxon>
        <taxon>Oceanisphaera</taxon>
    </lineage>
</organism>
<evidence type="ECO:0000259" key="17">
    <source>
        <dbReference type="PROSITE" id="PS51462"/>
    </source>
</evidence>
<evidence type="ECO:0000256" key="12">
    <source>
        <dbReference type="ARBA" id="ARBA00038905"/>
    </source>
</evidence>
<comment type="cofactor">
    <cofactor evidence="1">
        <name>Mg(2+)</name>
        <dbReference type="ChEBI" id="CHEBI:18420"/>
    </cofactor>
</comment>
<dbReference type="PROSITE" id="PS00893">
    <property type="entry name" value="NUDIX_BOX"/>
    <property type="match status" value="1"/>
</dbReference>
<dbReference type="CDD" id="cd03425">
    <property type="entry name" value="NUDIX_MutT_NudA_like"/>
    <property type="match status" value="1"/>
</dbReference>
<dbReference type="RefSeq" id="WP_379556805.1">
    <property type="nucleotide sequence ID" value="NZ_JBHTJS010000004.1"/>
</dbReference>
<accession>A0ABW3KF46</accession>
<dbReference type="InterPro" id="IPR015797">
    <property type="entry name" value="NUDIX_hydrolase-like_dom_sf"/>
</dbReference>
<evidence type="ECO:0000256" key="16">
    <source>
        <dbReference type="ARBA" id="ARBA00042798"/>
    </source>
</evidence>
<gene>
    <name evidence="18" type="primary">mutT</name>
    <name evidence="18" type="ORF">ACFQ1C_01710</name>
</gene>
<dbReference type="InterPro" id="IPR047127">
    <property type="entry name" value="MutT-like"/>
</dbReference>
<protein>
    <recommendedName>
        <fullName evidence="13">8-oxo-dGTP diphosphatase</fullName>
        <ecNumber evidence="12">3.6.1.55</ecNumber>
    </recommendedName>
    <alternativeName>
        <fullName evidence="16">7,8-dihydro-8-oxoguanine-triphosphatase</fullName>
    </alternativeName>
    <alternativeName>
        <fullName evidence="15">Mutator protein MutT</fullName>
    </alternativeName>
    <alternativeName>
        <fullName evidence="14">dGTP pyrophosphohydrolase</fullName>
    </alternativeName>
</protein>
<evidence type="ECO:0000313" key="19">
    <source>
        <dbReference type="Proteomes" id="UP001597048"/>
    </source>
</evidence>
<reference evidence="19" key="1">
    <citation type="journal article" date="2019" name="Int. J. Syst. Evol. Microbiol.">
        <title>The Global Catalogue of Microorganisms (GCM) 10K type strain sequencing project: providing services to taxonomists for standard genome sequencing and annotation.</title>
        <authorList>
            <consortium name="The Broad Institute Genomics Platform"/>
            <consortium name="The Broad Institute Genome Sequencing Center for Infectious Disease"/>
            <person name="Wu L."/>
            <person name="Ma J."/>
        </authorList>
    </citation>
    <scope>NUCLEOTIDE SEQUENCE [LARGE SCALE GENOMIC DNA]</scope>
    <source>
        <strain evidence="19">CCUG 60525</strain>
    </source>
</reference>
<comment type="catalytic activity">
    <reaction evidence="11">
        <text>8-oxo-GTP + H2O = 8-oxo-GMP + diphosphate + H(+)</text>
        <dbReference type="Rhea" id="RHEA:67616"/>
        <dbReference type="ChEBI" id="CHEBI:15377"/>
        <dbReference type="ChEBI" id="CHEBI:15378"/>
        <dbReference type="ChEBI" id="CHEBI:33019"/>
        <dbReference type="ChEBI" id="CHEBI:143553"/>
        <dbReference type="ChEBI" id="CHEBI:145694"/>
    </reaction>
</comment>
<dbReference type="PRINTS" id="PR00502">
    <property type="entry name" value="NUDIXFAMILY"/>
</dbReference>
<dbReference type="PANTHER" id="PTHR47707">
    <property type="entry name" value="8-OXO-DGTP DIPHOSPHATASE"/>
    <property type="match status" value="1"/>
</dbReference>
<comment type="catalytic activity">
    <reaction evidence="10">
        <text>8-oxo-dGTP + H2O = 8-oxo-dGMP + diphosphate + H(+)</text>
        <dbReference type="Rhea" id="RHEA:31575"/>
        <dbReference type="ChEBI" id="CHEBI:15377"/>
        <dbReference type="ChEBI" id="CHEBI:15378"/>
        <dbReference type="ChEBI" id="CHEBI:33019"/>
        <dbReference type="ChEBI" id="CHEBI:63224"/>
        <dbReference type="ChEBI" id="CHEBI:77896"/>
        <dbReference type="EC" id="3.6.1.55"/>
    </reaction>
</comment>
<evidence type="ECO:0000256" key="14">
    <source>
        <dbReference type="ARBA" id="ARBA00041592"/>
    </source>
</evidence>
<dbReference type="GO" id="GO:0035539">
    <property type="term" value="F:8-oxo-7,8-dihydrodeoxyguanosine triphosphate pyrophosphatase activity"/>
    <property type="evidence" value="ECO:0007669"/>
    <property type="project" value="UniProtKB-EC"/>
</dbReference>
<keyword evidence="7 18" id="KW-0378">Hydrolase</keyword>
<dbReference type="InterPro" id="IPR020084">
    <property type="entry name" value="NUDIX_hydrolase_CS"/>
</dbReference>
<dbReference type="EMBL" id="JBHTJS010000004">
    <property type="protein sequence ID" value="MFD1006878.1"/>
    <property type="molecule type" value="Genomic_DNA"/>
</dbReference>
<evidence type="ECO:0000256" key="5">
    <source>
        <dbReference type="ARBA" id="ARBA00022723"/>
    </source>
</evidence>
<dbReference type="NCBIfam" id="NF008044">
    <property type="entry name" value="PRK10776.1"/>
    <property type="match status" value="1"/>
</dbReference>
<dbReference type="Proteomes" id="UP001597048">
    <property type="component" value="Unassembled WGS sequence"/>
</dbReference>
<dbReference type="NCBIfam" id="TIGR00586">
    <property type="entry name" value="mutt"/>
    <property type="match status" value="1"/>
</dbReference>
<evidence type="ECO:0000256" key="15">
    <source>
        <dbReference type="ARBA" id="ARBA00041979"/>
    </source>
</evidence>
<proteinExistence type="inferred from homology"/>
<feature type="domain" description="Nudix hydrolase" evidence="17">
    <location>
        <begin position="24"/>
        <end position="152"/>
    </location>
</feature>